<feature type="signal peptide" evidence="1">
    <location>
        <begin position="1"/>
        <end position="27"/>
    </location>
</feature>
<dbReference type="PANTHER" id="PTHR37953">
    <property type="entry name" value="UPF0127 PROTEIN MJ1496"/>
    <property type="match status" value="1"/>
</dbReference>
<dbReference type="PANTHER" id="PTHR37953:SF1">
    <property type="entry name" value="UPF0127 PROTEIN MJ1496"/>
    <property type="match status" value="1"/>
</dbReference>
<dbReference type="InterPro" id="IPR003795">
    <property type="entry name" value="DUF192"/>
</dbReference>
<dbReference type="Proteomes" id="UP001161580">
    <property type="component" value="Unassembled WGS sequence"/>
</dbReference>
<gene>
    <name evidence="2" type="ORF">MRS75_21005</name>
</gene>
<evidence type="ECO:0000256" key="1">
    <source>
        <dbReference type="SAM" id="SignalP"/>
    </source>
</evidence>
<sequence length="162" mass="17739">MLAAGLQTIAKSAFMALFLLLPLAATADEPVRFGEESLTIETASGRQHVFQVEVAATPEQRARGLMFRNAMDKDRGMLFDFGETRRVTMWMKDTPLPLDMLFIEADGGIHRIVERTVPYSEAIIDSHGPVKYVLELNGGQAAELGIAAGDRVFSKRIGAEGD</sequence>
<dbReference type="InterPro" id="IPR038695">
    <property type="entry name" value="Saro_0823-like_sf"/>
</dbReference>
<proteinExistence type="predicted"/>
<dbReference type="Gene3D" id="2.60.120.1140">
    <property type="entry name" value="Protein of unknown function DUF192"/>
    <property type="match status" value="1"/>
</dbReference>
<name>A0AAE3QJL4_9HYPH</name>
<keyword evidence="1" id="KW-0732">Signal</keyword>
<organism evidence="2 3">
    <name type="scientific">Ferirhizobium litorale</name>
    <dbReference type="NCBI Taxonomy" id="2927786"/>
    <lineage>
        <taxon>Bacteria</taxon>
        <taxon>Pseudomonadati</taxon>
        <taxon>Pseudomonadota</taxon>
        <taxon>Alphaproteobacteria</taxon>
        <taxon>Hyphomicrobiales</taxon>
        <taxon>Rhizobiaceae</taxon>
        <taxon>Ferirhizobium</taxon>
    </lineage>
</organism>
<dbReference type="Pfam" id="PF02643">
    <property type="entry name" value="DUF192"/>
    <property type="match status" value="1"/>
</dbReference>
<dbReference type="AlphaFoldDB" id="A0AAE3QJL4"/>
<evidence type="ECO:0000313" key="2">
    <source>
        <dbReference type="EMBL" id="MDI7924546.1"/>
    </source>
</evidence>
<evidence type="ECO:0000313" key="3">
    <source>
        <dbReference type="Proteomes" id="UP001161580"/>
    </source>
</evidence>
<keyword evidence="3" id="KW-1185">Reference proteome</keyword>
<comment type="caution">
    <text evidence="2">The sequence shown here is derived from an EMBL/GenBank/DDBJ whole genome shotgun (WGS) entry which is preliminary data.</text>
</comment>
<dbReference type="EMBL" id="JALDYZ010000015">
    <property type="protein sequence ID" value="MDI7924546.1"/>
    <property type="molecule type" value="Genomic_DNA"/>
</dbReference>
<dbReference type="RefSeq" id="WP_311788307.1">
    <property type="nucleotide sequence ID" value="NZ_JALDYY010000015.1"/>
</dbReference>
<feature type="chain" id="PRO_5042010379" evidence="1">
    <location>
        <begin position="28"/>
        <end position="162"/>
    </location>
</feature>
<accession>A0AAE3QJL4</accession>
<protein>
    <submittedName>
        <fullName evidence="2">DUF192 domain-containing protein</fullName>
    </submittedName>
</protein>
<reference evidence="2" key="1">
    <citation type="submission" date="2022-03" db="EMBL/GenBank/DDBJ databases">
        <title>Fererhizobium litorale gen. nov., sp. nov., isolated from sandy sediments of the Sea of Japan seashore.</title>
        <authorList>
            <person name="Romanenko L."/>
            <person name="Kurilenko V."/>
            <person name="Otstavnykh N."/>
            <person name="Svetashev V."/>
            <person name="Tekutyeva L."/>
            <person name="Isaeva M."/>
            <person name="Mikhailov V."/>
        </authorList>
    </citation>
    <scope>NUCLEOTIDE SEQUENCE</scope>
    <source>
        <strain evidence="2">KMM 9576</strain>
    </source>
</reference>